<dbReference type="GO" id="GO:0004518">
    <property type="term" value="F:nuclease activity"/>
    <property type="evidence" value="ECO:0007669"/>
    <property type="project" value="UniProtKB-KW"/>
</dbReference>
<evidence type="ECO:0000256" key="10">
    <source>
        <dbReference type="ARBA" id="ARBA00022840"/>
    </source>
</evidence>
<organism evidence="18 19">
    <name type="scientific">Aliarcobacter cryaerophilus</name>
    <dbReference type="NCBI Taxonomy" id="28198"/>
    <lineage>
        <taxon>Bacteria</taxon>
        <taxon>Pseudomonadati</taxon>
        <taxon>Campylobacterota</taxon>
        <taxon>Epsilonproteobacteria</taxon>
        <taxon>Campylobacterales</taxon>
        <taxon>Arcobacteraceae</taxon>
        <taxon>Aliarcobacter</taxon>
    </lineage>
</organism>
<keyword evidence="6" id="KW-0227">DNA damage</keyword>
<evidence type="ECO:0000313" key="19">
    <source>
        <dbReference type="Proteomes" id="UP000239065"/>
    </source>
</evidence>
<feature type="domain" description="ABC transporter" evidence="17">
    <location>
        <begin position="599"/>
        <end position="929"/>
    </location>
</feature>
<dbReference type="PANTHER" id="PTHR43152:SF3">
    <property type="entry name" value="UVRABC SYSTEM PROTEIN A"/>
    <property type="match status" value="1"/>
</dbReference>
<keyword evidence="9" id="KW-0862">Zinc</keyword>
<dbReference type="InterPro" id="IPR017871">
    <property type="entry name" value="ABC_transporter-like_CS"/>
</dbReference>
<keyword evidence="4" id="KW-0677">Repeat</keyword>
<dbReference type="InterPro" id="IPR013815">
    <property type="entry name" value="ATP_grasp_subdomain_1"/>
</dbReference>
<evidence type="ECO:0000256" key="14">
    <source>
        <dbReference type="ARBA" id="ARBA00038000"/>
    </source>
</evidence>
<dbReference type="Pfam" id="PF17755">
    <property type="entry name" value="UvrA_DNA-bind"/>
    <property type="match status" value="1"/>
</dbReference>
<dbReference type="CDD" id="cd03271">
    <property type="entry name" value="ABC_UvrA_II"/>
    <property type="match status" value="1"/>
</dbReference>
<dbReference type="AlphaFoldDB" id="A0A2S9SP86"/>
<keyword evidence="10" id="KW-0067">ATP-binding</keyword>
<keyword evidence="12" id="KW-0238">DNA-binding</keyword>
<dbReference type="GO" id="GO:0006289">
    <property type="term" value="P:nucleotide-excision repair"/>
    <property type="evidence" value="ECO:0007669"/>
    <property type="project" value="InterPro"/>
</dbReference>
<dbReference type="NCBIfam" id="NF001503">
    <property type="entry name" value="PRK00349.1"/>
    <property type="match status" value="1"/>
</dbReference>
<dbReference type="FunFam" id="1.20.1580.10:FF:000002">
    <property type="entry name" value="UvrABC system protein A"/>
    <property type="match status" value="1"/>
</dbReference>
<comment type="subcellular location">
    <subcellularLocation>
        <location evidence="1">Cytoplasm</location>
    </subcellularLocation>
</comment>
<dbReference type="EMBL" id="NXGJ01000003">
    <property type="protein sequence ID" value="PRM88386.1"/>
    <property type="molecule type" value="Genomic_DNA"/>
</dbReference>
<evidence type="ECO:0000256" key="5">
    <source>
        <dbReference type="ARBA" id="ARBA00022741"/>
    </source>
</evidence>
<dbReference type="SUPFAM" id="SSF52540">
    <property type="entry name" value="P-loop containing nucleoside triphosphate hydrolases"/>
    <property type="match status" value="2"/>
</dbReference>
<keyword evidence="8" id="KW-0863">Zinc-finger</keyword>
<dbReference type="InterPro" id="IPR027417">
    <property type="entry name" value="P-loop_NTPase"/>
</dbReference>
<keyword evidence="5" id="KW-0547">Nucleotide-binding</keyword>
<dbReference type="GO" id="GO:0005737">
    <property type="term" value="C:cytoplasm"/>
    <property type="evidence" value="ECO:0007669"/>
    <property type="project" value="UniProtKB-SubCell"/>
</dbReference>
<evidence type="ECO:0000256" key="9">
    <source>
        <dbReference type="ARBA" id="ARBA00022833"/>
    </source>
</evidence>
<comment type="caution">
    <text evidence="18">The sequence shown here is derived from an EMBL/GenBank/DDBJ whole genome shotgun (WGS) entry which is preliminary data.</text>
</comment>
<dbReference type="InterPro" id="IPR003439">
    <property type="entry name" value="ABC_transporter-like_ATP-bd"/>
</dbReference>
<reference evidence="18 19" key="1">
    <citation type="submission" date="2017-09" db="EMBL/GenBank/DDBJ databases">
        <title>Reassesment of A. cryaerophilus.</title>
        <authorList>
            <person name="Perez-Cataluna A."/>
            <person name="Collado L."/>
            <person name="Salgado O."/>
            <person name="Lefinanco V."/>
            <person name="Figueras M.J."/>
        </authorList>
    </citation>
    <scope>NUCLEOTIDE SEQUENCE [LARGE SCALE GENOMIC DNA]</scope>
    <source>
        <strain evidence="18 19">LMG 9861</strain>
    </source>
</reference>
<evidence type="ECO:0000256" key="6">
    <source>
        <dbReference type="ARBA" id="ARBA00022763"/>
    </source>
</evidence>
<dbReference type="Pfam" id="PF17760">
    <property type="entry name" value="UvrA_inter"/>
    <property type="match status" value="1"/>
</dbReference>
<dbReference type="PROSITE" id="PS50893">
    <property type="entry name" value="ABC_TRANSPORTER_2"/>
    <property type="match status" value="1"/>
</dbReference>
<dbReference type="PROSITE" id="PS00211">
    <property type="entry name" value="ABC_TRANSPORTER_1"/>
    <property type="match status" value="2"/>
</dbReference>
<evidence type="ECO:0000256" key="3">
    <source>
        <dbReference type="ARBA" id="ARBA00022723"/>
    </source>
</evidence>
<evidence type="ECO:0000256" key="12">
    <source>
        <dbReference type="ARBA" id="ARBA00023125"/>
    </source>
</evidence>
<evidence type="ECO:0000256" key="15">
    <source>
        <dbReference type="ARBA" id="ARBA00039316"/>
    </source>
</evidence>
<evidence type="ECO:0000256" key="13">
    <source>
        <dbReference type="ARBA" id="ARBA00023204"/>
    </source>
</evidence>
<keyword evidence="11" id="KW-0267">Excision nuclease</keyword>
<evidence type="ECO:0000256" key="7">
    <source>
        <dbReference type="ARBA" id="ARBA00022769"/>
    </source>
</evidence>
<dbReference type="GO" id="GO:0003677">
    <property type="term" value="F:DNA binding"/>
    <property type="evidence" value="ECO:0007669"/>
    <property type="project" value="UniProtKB-KW"/>
</dbReference>
<dbReference type="PANTHER" id="PTHR43152">
    <property type="entry name" value="UVRABC SYSTEM PROTEIN A"/>
    <property type="match status" value="1"/>
</dbReference>
<evidence type="ECO:0000256" key="1">
    <source>
        <dbReference type="ARBA" id="ARBA00004496"/>
    </source>
</evidence>
<protein>
    <recommendedName>
        <fullName evidence="15">UvrABC system protein A</fullName>
    </recommendedName>
    <alternativeName>
        <fullName evidence="16">Excinuclease ABC subunit A</fullName>
    </alternativeName>
</protein>
<evidence type="ECO:0000256" key="8">
    <source>
        <dbReference type="ARBA" id="ARBA00022771"/>
    </source>
</evidence>
<dbReference type="GO" id="GO:0009380">
    <property type="term" value="C:excinuclease repair complex"/>
    <property type="evidence" value="ECO:0007669"/>
    <property type="project" value="InterPro"/>
</dbReference>
<dbReference type="Gene3D" id="3.30.1490.20">
    <property type="entry name" value="ATP-grasp fold, A domain"/>
    <property type="match status" value="1"/>
</dbReference>
<evidence type="ECO:0000256" key="16">
    <source>
        <dbReference type="ARBA" id="ARBA00042156"/>
    </source>
</evidence>
<sequence length="937" mass="105162">MSDTIKIFNAKENNLKNINLEIPKNKLIVFTGLSGSGKSTLAFDTLYAEGQRRYIESLSSYARQFLDKVGKPDVERIEGLTPAIAIDQKTTSKNPRSTVGTITEVYDYFRLLYARIGEQHCHQCNKPISKMSATDVINQVLSLPNEAKLIILAPLINRKKGSFADLLENLRSKGYVRAMIDGVMVRLDEDIELSKTQMHTIKVVIDRVTANETNKDRIAQDVEKGLKESFGELEIEIINHEELGVEKNIHYSEHMACFDCKISFEPLEPISFSFNSPKGACSSCDGLGIRYALDMKKVIDEDLAIDDGAIKIIYGFNKGFYFKMLIAFCEQSQINIKIPFRDLEEHQKKSILHGTVDEVKFFWKKHKLTRKWDGVVKLAYDMIKDEKEMAEFMTEKKCDSCNGNRLKPASQTVYVAKKTIPEILNIPIEEAHHFFQDENNFSYLSEQNKMIAAPILKEIKERIFFLYDVGLGYITLGRDARTISGGEAQRIRVASQIGSGLTGVMYVLDEPSIGLHERDTSKLIKTLRALQEKGNTVIVVEHDKETIMASDFIVDIGPNAGKFGGEVVFAGTLEKMKKAKTLTALYVTEAKKVEYPHNRKQEDFIEIKNVNINNIKNLDVKLPLRNLVSITGVSGSGKSSLILQTLLPVAQELLNRARKVKKVDGVEIDGLEKLDKVIYLDQSPIGRTPRSNPATYTGLMDEIRDLFTKTKEASLRGYKIGRFSFNVKGGRCEKCQGEGEIKIEMHFLPDIMVKCDVCNGDRYNAQTLEILYRGKNISEVLNMSVDEALEFFAKVPKLKAKLQTLSDVGLGYITLGQNAVTLSGGEAQRIKLSKELSKKDTGNTLYILDEPTTGLHFADVDRLTRVLHHLVELGNSVLVIEHNLDVIKNSDFVIDIGPEGGDKGGKVVDMGTPEFLAQNHKNSGSYTGYYLDKEINK</sequence>
<proteinExistence type="inferred from homology"/>
<evidence type="ECO:0000256" key="4">
    <source>
        <dbReference type="ARBA" id="ARBA00022737"/>
    </source>
</evidence>
<dbReference type="Proteomes" id="UP000239065">
    <property type="component" value="Unassembled WGS sequence"/>
</dbReference>
<dbReference type="InterPro" id="IPR041102">
    <property type="entry name" value="UvrA_inter"/>
</dbReference>
<evidence type="ECO:0000256" key="2">
    <source>
        <dbReference type="ARBA" id="ARBA00022490"/>
    </source>
</evidence>
<keyword evidence="2" id="KW-0963">Cytoplasm</keyword>
<keyword evidence="3" id="KW-0479">Metal-binding</keyword>
<dbReference type="Gene3D" id="1.10.8.280">
    <property type="entry name" value="ABC transporter ATPase domain-like"/>
    <property type="match status" value="1"/>
</dbReference>
<keyword evidence="7" id="KW-0228">DNA excision</keyword>
<keyword evidence="13" id="KW-0234">DNA repair</keyword>
<dbReference type="InterPro" id="IPR041552">
    <property type="entry name" value="UvrA_DNA-bd"/>
</dbReference>
<accession>A0A2S9SP86</accession>
<gene>
    <name evidence="18" type="ORF">CJ669_04145</name>
</gene>
<name>A0A2S9SP86_9BACT</name>
<dbReference type="Gene3D" id="3.40.50.300">
    <property type="entry name" value="P-loop containing nucleotide triphosphate hydrolases"/>
    <property type="match status" value="2"/>
</dbReference>
<evidence type="ECO:0000256" key="11">
    <source>
        <dbReference type="ARBA" id="ARBA00022881"/>
    </source>
</evidence>
<evidence type="ECO:0000259" key="17">
    <source>
        <dbReference type="PROSITE" id="PS50893"/>
    </source>
</evidence>
<dbReference type="GO" id="GO:0016887">
    <property type="term" value="F:ATP hydrolysis activity"/>
    <property type="evidence" value="ECO:0007669"/>
    <property type="project" value="InterPro"/>
</dbReference>
<dbReference type="RefSeq" id="WP_105908827.1">
    <property type="nucleotide sequence ID" value="NZ_NXGJ01000003.1"/>
</dbReference>
<dbReference type="NCBIfam" id="TIGR00630">
    <property type="entry name" value="uvra"/>
    <property type="match status" value="1"/>
</dbReference>
<dbReference type="GO" id="GO:0008270">
    <property type="term" value="F:zinc ion binding"/>
    <property type="evidence" value="ECO:0007669"/>
    <property type="project" value="UniProtKB-KW"/>
</dbReference>
<dbReference type="Gene3D" id="1.20.1580.10">
    <property type="entry name" value="ABC transporter ATPase like domain"/>
    <property type="match status" value="2"/>
</dbReference>
<dbReference type="InterPro" id="IPR004602">
    <property type="entry name" value="UvrA"/>
</dbReference>
<comment type="similarity">
    <text evidence="14">Belongs to the ABC transporter superfamily. UvrA family.</text>
</comment>
<evidence type="ECO:0000313" key="18">
    <source>
        <dbReference type="EMBL" id="PRM88386.1"/>
    </source>
</evidence>
<dbReference type="GO" id="GO:0005524">
    <property type="term" value="F:ATP binding"/>
    <property type="evidence" value="ECO:0007669"/>
    <property type="project" value="UniProtKB-KW"/>
</dbReference>